<proteinExistence type="predicted"/>
<dbReference type="AlphaFoldDB" id="A0A368QSQ8"/>
<evidence type="ECO:0000313" key="1">
    <source>
        <dbReference type="EMBL" id="RCV20942.1"/>
    </source>
</evidence>
<dbReference type="EMBL" id="CM003531">
    <property type="protein sequence ID" value="RCV20942.1"/>
    <property type="molecule type" value="Genomic_DNA"/>
</dbReference>
<protein>
    <submittedName>
        <fullName evidence="1">Uncharacterized protein</fullName>
    </submittedName>
</protein>
<name>A0A368QSQ8_SETIT</name>
<reference evidence="1" key="1">
    <citation type="journal article" date="2012" name="Nat. Biotechnol.">
        <title>Reference genome sequence of the model plant Setaria.</title>
        <authorList>
            <person name="Bennetzen J.L."/>
            <person name="Schmutz J."/>
            <person name="Wang H."/>
            <person name="Percifield R."/>
            <person name="Hawkins J."/>
            <person name="Pontaroli A.C."/>
            <person name="Estep M."/>
            <person name="Feng L."/>
            <person name="Vaughn J.N."/>
            <person name="Grimwood J."/>
            <person name="Jenkins J."/>
            <person name="Barry K."/>
            <person name="Lindquist E."/>
            <person name="Hellsten U."/>
            <person name="Deshpande S."/>
            <person name="Wang X."/>
            <person name="Wu X."/>
            <person name="Mitros T."/>
            <person name="Triplett J."/>
            <person name="Yang X."/>
            <person name="Ye C.Y."/>
            <person name="Mauro-Herrera M."/>
            <person name="Wang L."/>
            <person name="Li P."/>
            <person name="Sharma M."/>
            <person name="Sharma R."/>
            <person name="Ronald P.C."/>
            <person name="Panaud O."/>
            <person name="Kellogg E.A."/>
            <person name="Brutnell T.P."/>
            <person name="Doust A.N."/>
            <person name="Tuskan G.A."/>
            <person name="Rokhsar D."/>
            <person name="Devos K.M."/>
        </authorList>
    </citation>
    <scope>NUCLEOTIDE SEQUENCE [LARGE SCALE GENOMIC DNA]</scope>
    <source>
        <strain evidence="1">Yugu1</strain>
    </source>
</reference>
<reference evidence="1" key="2">
    <citation type="submission" date="2015-07" db="EMBL/GenBank/DDBJ databases">
        <authorList>
            <person name="Noorani M."/>
        </authorList>
    </citation>
    <scope>NUCLEOTIDE SEQUENCE</scope>
    <source>
        <strain evidence="1">Yugu1</strain>
    </source>
</reference>
<organism evidence="1">
    <name type="scientific">Setaria italica</name>
    <name type="common">Foxtail millet</name>
    <name type="synonym">Panicum italicum</name>
    <dbReference type="NCBI Taxonomy" id="4555"/>
    <lineage>
        <taxon>Eukaryota</taxon>
        <taxon>Viridiplantae</taxon>
        <taxon>Streptophyta</taxon>
        <taxon>Embryophyta</taxon>
        <taxon>Tracheophyta</taxon>
        <taxon>Spermatophyta</taxon>
        <taxon>Magnoliopsida</taxon>
        <taxon>Liliopsida</taxon>
        <taxon>Poales</taxon>
        <taxon>Poaceae</taxon>
        <taxon>PACMAD clade</taxon>
        <taxon>Panicoideae</taxon>
        <taxon>Panicodae</taxon>
        <taxon>Paniceae</taxon>
        <taxon>Cenchrinae</taxon>
        <taxon>Setaria</taxon>
    </lineage>
</organism>
<accession>A0A368QSQ8</accession>
<gene>
    <name evidence="1" type="ORF">SETIT_4G098600v2</name>
</gene>
<sequence>MATEWNQASTFMVQGVEIWHEDCNLPRRLLCLSGASPTPTMKATGEEDYGGI</sequence>